<organism evidence="1 2">
    <name type="scientific">Ensifer adhaerens</name>
    <name type="common">Sinorhizobium morelense</name>
    <dbReference type="NCBI Taxonomy" id="106592"/>
    <lineage>
        <taxon>Bacteria</taxon>
        <taxon>Pseudomonadati</taxon>
        <taxon>Pseudomonadota</taxon>
        <taxon>Alphaproteobacteria</taxon>
        <taxon>Hyphomicrobiales</taxon>
        <taxon>Rhizobiaceae</taxon>
        <taxon>Sinorhizobium/Ensifer group</taxon>
        <taxon>Ensifer</taxon>
    </lineage>
</organism>
<comment type="caution">
    <text evidence="1">The sequence shown here is derived from an EMBL/GenBank/DDBJ whole genome shotgun (WGS) entry which is preliminary data.</text>
</comment>
<proteinExistence type="predicted"/>
<evidence type="ECO:0000313" key="1">
    <source>
        <dbReference type="EMBL" id="MBP1871585.1"/>
    </source>
</evidence>
<name>A0ACC5SRV2_ENSAD</name>
<keyword evidence="2" id="KW-1185">Reference proteome</keyword>
<evidence type="ECO:0000313" key="2">
    <source>
        <dbReference type="Proteomes" id="UP000823773"/>
    </source>
</evidence>
<reference evidence="1" key="1">
    <citation type="submission" date="2021-03" db="EMBL/GenBank/DDBJ databases">
        <title>Genomic Encyclopedia of Type Strains, Phase IV (KMG-IV): sequencing the most valuable type-strain genomes for metagenomic binning, comparative biology and taxonomic classification.</title>
        <authorList>
            <person name="Goeker M."/>
        </authorList>
    </citation>
    <scope>NUCLEOTIDE SEQUENCE</scope>
    <source>
        <strain evidence="1">DSM 18131</strain>
    </source>
</reference>
<sequence>MRWRYGAVSPLDRLVVSRYIACHAISLRPHRILVFRPAIRRPSLLAGVAFLLGVAIELAQYLAATFGLRISNRILRIVVGATPDWWDVLAYGLGAVIVLGLATRGRFWQRRSIVATKL</sequence>
<dbReference type="Proteomes" id="UP000823773">
    <property type="component" value="Unassembled WGS sequence"/>
</dbReference>
<protein>
    <submittedName>
        <fullName evidence="1">Uncharacterized protein</fullName>
    </submittedName>
</protein>
<accession>A0ACC5SRV2</accession>
<dbReference type="EMBL" id="JAGGJR010000002">
    <property type="protein sequence ID" value="MBP1871585.1"/>
    <property type="molecule type" value="Genomic_DNA"/>
</dbReference>
<gene>
    <name evidence="1" type="ORF">J2Z19_001297</name>
</gene>